<proteinExistence type="predicted"/>
<accession>A0A0A9EGF5</accession>
<name>A0A0A9EGF5_ARUDO</name>
<protein>
    <submittedName>
        <fullName evidence="1">Uncharacterized protein</fullName>
    </submittedName>
</protein>
<dbReference type="EMBL" id="GBRH01198759">
    <property type="protein sequence ID" value="JAD99136.1"/>
    <property type="molecule type" value="Transcribed_RNA"/>
</dbReference>
<sequence length="72" mass="8488">MIKTINYFLFIGLKFKRLFIMPLLREHCAILKLSSNFDFNNCTLIGALIPFSLLENFLKDFLIIPYFCHCLP</sequence>
<reference evidence="1" key="2">
    <citation type="journal article" date="2015" name="Data Brief">
        <title>Shoot transcriptome of the giant reed, Arundo donax.</title>
        <authorList>
            <person name="Barrero R.A."/>
            <person name="Guerrero F.D."/>
            <person name="Moolhuijzen P."/>
            <person name="Goolsby J.A."/>
            <person name="Tidwell J."/>
            <person name="Bellgard S.E."/>
            <person name="Bellgard M.I."/>
        </authorList>
    </citation>
    <scope>NUCLEOTIDE SEQUENCE</scope>
    <source>
        <tissue evidence="1">Shoot tissue taken approximately 20 cm above the soil surface</tissue>
    </source>
</reference>
<dbReference type="AlphaFoldDB" id="A0A0A9EGF5"/>
<evidence type="ECO:0000313" key="1">
    <source>
        <dbReference type="EMBL" id="JAD99136.1"/>
    </source>
</evidence>
<reference evidence="1" key="1">
    <citation type="submission" date="2014-09" db="EMBL/GenBank/DDBJ databases">
        <authorList>
            <person name="Magalhaes I.L.F."/>
            <person name="Oliveira U."/>
            <person name="Santos F.R."/>
            <person name="Vidigal T.H.D.A."/>
            <person name="Brescovit A.D."/>
            <person name="Santos A.J."/>
        </authorList>
    </citation>
    <scope>NUCLEOTIDE SEQUENCE</scope>
    <source>
        <tissue evidence="1">Shoot tissue taken approximately 20 cm above the soil surface</tissue>
    </source>
</reference>
<organism evidence="1">
    <name type="scientific">Arundo donax</name>
    <name type="common">Giant reed</name>
    <name type="synonym">Donax arundinaceus</name>
    <dbReference type="NCBI Taxonomy" id="35708"/>
    <lineage>
        <taxon>Eukaryota</taxon>
        <taxon>Viridiplantae</taxon>
        <taxon>Streptophyta</taxon>
        <taxon>Embryophyta</taxon>
        <taxon>Tracheophyta</taxon>
        <taxon>Spermatophyta</taxon>
        <taxon>Magnoliopsida</taxon>
        <taxon>Liliopsida</taxon>
        <taxon>Poales</taxon>
        <taxon>Poaceae</taxon>
        <taxon>PACMAD clade</taxon>
        <taxon>Arundinoideae</taxon>
        <taxon>Arundineae</taxon>
        <taxon>Arundo</taxon>
    </lineage>
</organism>